<dbReference type="Pfam" id="PF00085">
    <property type="entry name" value="Thioredoxin"/>
    <property type="match status" value="1"/>
</dbReference>
<protein>
    <recommendedName>
        <fullName evidence="3">Thioredoxin domain-containing protein</fullName>
    </recommendedName>
</protein>
<dbReference type="SUPFAM" id="SSF52833">
    <property type="entry name" value="Thioredoxin-like"/>
    <property type="match status" value="3"/>
</dbReference>
<accession>A0ABQ8H3L1</accession>
<organism evidence="4 5">
    <name type="scientific">Xanthoceras sorbifolium</name>
    <dbReference type="NCBI Taxonomy" id="99658"/>
    <lineage>
        <taxon>Eukaryota</taxon>
        <taxon>Viridiplantae</taxon>
        <taxon>Streptophyta</taxon>
        <taxon>Embryophyta</taxon>
        <taxon>Tracheophyta</taxon>
        <taxon>Spermatophyta</taxon>
        <taxon>Magnoliopsida</taxon>
        <taxon>eudicotyledons</taxon>
        <taxon>Gunneridae</taxon>
        <taxon>Pentapetalae</taxon>
        <taxon>rosids</taxon>
        <taxon>malvids</taxon>
        <taxon>Sapindales</taxon>
        <taxon>Sapindaceae</taxon>
        <taxon>Xanthoceroideae</taxon>
        <taxon>Xanthoceras</taxon>
    </lineage>
</organism>
<evidence type="ECO:0000256" key="1">
    <source>
        <dbReference type="ARBA" id="ARBA00006347"/>
    </source>
</evidence>
<keyword evidence="5" id="KW-1185">Reference proteome</keyword>
<feature type="chain" id="PRO_5046142924" description="Thioredoxin domain-containing protein" evidence="2">
    <location>
        <begin position="19"/>
        <end position="444"/>
    </location>
</feature>
<dbReference type="CDD" id="cd02982">
    <property type="entry name" value="PDI_b'_family"/>
    <property type="match status" value="1"/>
</dbReference>
<keyword evidence="2" id="KW-0732">Signal</keyword>
<dbReference type="InterPro" id="IPR036249">
    <property type="entry name" value="Thioredoxin-like_sf"/>
</dbReference>
<dbReference type="InterPro" id="IPR013766">
    <property type="entry name" value="Thioredoxin_domain"/>
</dbReference>
<dbReference type="CDD" id="cd02981">
    <property type="entry name" value="PDI_b_family"/>
    <property type="match status" value="1"/>
</dbReference>
<evidence type="ECO:0000256" key="2">
    <source>
        <dbReference type="SAM" id="SignalP"/>
    </source>
</evidence>
<name>A0ABQ8H3L1_9ROSI</name>
<dbReference type="EMBL" id="JAFEMO010000014">
    <property type="protein sequence ID" value="KAH7547907.1"/>
    <property type="molecule type" value="Genomic_DNA"/>
</dbReference>
<evidence type="ECO:0000259" key="3">
    <source>
        <dbReference type="PROSITE" id="PS51352"/>
    </source>
</evidence>
<proteinExistence type="inferred from homology"/>
<evidence type="ECO:0000313" key="5">
    <source>
        <dbReference type="Proteomes" id="UP000827721"/>
    </source>
</evidence>
<comment type="similarity">
    <text evidence="1">Belongs to the protein disulfide isomerase family.</text>
</comment>
<feature type="signal peptide" evidence="2">
    <location>
        <begin position="1"/>
        <end position="18"/>
    </location>
</feature>
<gene>
    <name evidence="4" type="ORF">JRO89_XS14G0035700</name>
</gene>
<feature type="domain" description="Thioredoxin" evidence="3">
    <location>
        <begin position="56"/>
        <end position="201"/>
    </location>
</feature>
<dbReference type="PROSITE" id="PS51352">
    <property type="entry name" value="THIOREDOXIN_2"/>
    <property type="match status" value="1"/>
</dbReference>
<reference evidence="4 5" key="1">
    <citation type="submission" date="2021-02" db="EMBL/GenBank/DDBJ databases">
        <title>Plant Genome Project.</title>
        <authorList>
            <person name="Zhang R.-G."/>
        </authorList>
    </citation>
    <scope>NUCLEOTIDE SEQUENCE [LARGE SCALE GENOMIC DNA]</scope>
    <source>
        <tissue evidence="4">Leaves</tissue>
    </source>
</reference>
<dbReference type="Pfam" id="PF13848">
    <property type="entry name" value="Thioredoxin_6"/>
    <property type="match status" value="1"/>
</dbReference>
<evidence type="ECO:0000313" key="4">
    <source>
        <dbReference type="EMBL" id="KAH7547907.1"/>
    </source>
</evidence>
<dbReference type="Gene3D" id="3.40.30.10">
    <property type="entry name" value="Glutaredoxin"/>
    <property type="match status" value="3"/>
</dbReference>
<sequence length="444" mass="50286">MAATRALILLLLTSASLLFSLYKFTHLSDHHHLVHRPSPTTSHQPFQDFIEALTNFKFPSTFMAIPLPFNSDDNVVSYDIDDNQLWPVIVGNDVVVLTEKNFTEFVDKNRCVMVMFYAPCCYRSMIQTQAPEFAGAAKLLKGEAVFAMVDASAERGLTMKYRIPAYPTIHFFVDGVKKFLYDVTNVMKSDAMAAWVKRKMTIGIYNITTMKEAVRIRISESKLVLGFLDSLEDSDSEELAAASKLQSDVVFYRTASADVAQLFFIDPQIKRPALIFMLPGKYYRFDCQFTRFAIADFVSTRKDPSVITFTYKDYKSIFENPLKQLWLFTSKNCSEVICTFEAAAKAFRGKLLFVQVYLENGSSLDRLAYEFGITEDAPRVVAYNSFDSKKHVFNSELTLNNIKSFAEDFLKDELTSQSDPASETVLKLPSQVSCLSSTQSTHVN</sequence>
<comment type="caution">
    <text evidence="4">The sequence shown here is derived from an EMBL/GenBank/DDBJ whole genome shotgun (WGS) entry which is preliminary data.</text>
</comment>
<dbReference type="PANTHER" id="PTHR18929">
    <property type="entry name" value="PROTEIN DISULFIDE ISOMERASE"/>
    <property type="match status" value="1"/>
</dbReference>
<dbReference type="PANTHER" id="PTHR18929:SF214">
    <property type="entry name" value="THIOREDOXIN DOMAIN-CONTAINING PROTEIN"/>
    <property type="match status" value="1"/>
</dbReference>
<dbReference type="Proteomes" id="UP000827721">
    <property type="component" value="Unassembled WGS sequence"/>
</dbReference>
<dbReference type="CDD" id="cd02961">
    <property type="entry name" value="PDI_a_family"/>
    <property type="match status" value="1"/>
</dbReference>